<dbReference type="PATRIC" id="fig|2209.61.peg.3340"/>
<name>A0A0F8GSI4_METMZ</name>
<gene>
    <name evidence="1" type="ORF">DU52_15505</name>
</gene>
<reference evidence="1 2" key="1">
    <citation type="journal article" date="2015" name="ISME J.">
        <title>Genomic and phenotypic differentiation among Methanosarcina mazei populations from Columbia River sediment.</title>
        <authorList>
            <person name="Youngblut N.D."/>
            <person name="Wirth J.S."/>
            <person name="Henriksen J.R."/>
            <person name="Smith M."/>
            <person name="Simon H."/>
            <person name="Metcalf W.W."/>
            <person name="Whitaker R.J."/>
        </authorList>
    </citation>
    <scope>NUCLEOTIDE SEQUENCE [LARGE SCALE GENOMIC DNA]</scope>
    <source>
        <strain evidence="1 2">3.F.A.1A.1</strain>
    </source>
</reference>
<comment type="caution">
    <text evidence="1">The sequence shown here is derived from an EMBL/GenBank/DDBJ whole genome shotgun (WGS) entry which is preliminary data.</text>
</comment>
<evidence type="ECO:0000313" key="2">
    <source>
        <dbReference type="Proteomes" id="UP000034399"/>
    </source>
</evidence>
<dbReference type="EMBL" id="JJPA01000071">
    <property type="protein sequence ID" value="KKG35345.1"/>
    <property type="molecule type" value="Genomic_DNA"/>
</dbReference>
<sequence>MLVDPIDPYGKIKVYVDGIEIAGVQDDGIPVPHMRTETATLSYNTVLEDEGQRIIDTASHSDNEIHEYTVKIADIYTWIYEGKIINYKLWDGTTLGADVEIKLCGKFKYIRGAEEVNRWMSG</sequence>
<dbReference type="AlphaFoldDB" id="A0A0F8GSI4"/>
<evidence type="ECO:0000313" key="1">
    <source>
        <dbReference type="EMBL" id="KKG35345.1"/>
    </source>
</evidence>
<proteinExistence type="predicted"/>
<dbReference type="Proteomes" id="UP000034399">
    <property type="component" value="Unassembled WGS sequence"/>
</dbReference>
<dbReference type="RefSeq" id="WP_048043994.1">
    <property type="nucleotide sequence ID" value="NZ_JJPA01000071.1"/>
</dbReference>
<organism evidence="1 2">
    <name type="scientific">Methanosarcina mazei</name>
    <name type="common">Methanosarcina frisia</name>
    <dbReference type="NCBI Taxonomy" id="2209"/>
    <lineage>
        <taxon>Archaea</taxon>
        <taxon>Methanobacteriati</taxon>
        <taxon>Methanobacteriota</taxon>
        <taxon>Stenosarchaea group</taxon>
        <taxon>Methanomicrobia</taxon>
        <taxon>Methanosarcinales</taxon>
        <taxon>Methanosarcinaceae</taxon>
        <taxon>Methanosarcina</taxon>
    </lineage>
</organism>
<protein>
    <submittedName>
        <fullName evidence="1">Uncharacterized protein</fullName>
    </submittedName>
</protein>
<accession>A0A0F8GSI4</accession>